<dbReference type="InterPro" id="IPR017441">
    <property type="entry name" value="Protein_kinase_ATP_BS"/>
</dbReference>
<feature type="transmembrane region" description="Helical" evidence="9">
    <location>
        <begin position="65"/>
        <end position="85"/>
    </location>
</feature>
<keyword evidence="2" id="KW-0723">Serine/threonine-protein kinase</keyword>
<feature type="region of interest" description="Disordered" evidence="8">
    <location>
        <begin position="233"/>
        <end position="362"/>
    </location>
</feature>
<dbReference type="PANTHER" id="PTHR43289:SF6">
    <property type="entry name" value="SERINE_THREONINE-PROTEIN KINASE NEKL-3"/>
    <property type="match status" value="1"/>
</dbReference>
<accession>A0ABS5ALW6</accession>
<dbReference type="EC" id="2.7.11.1" evidence="1"/>
<dbReference type="EMBL" id="JAGIOO010000001">
    <property type="protein sequence ID" value="MBP2477426.1"/>
    <property type="molecule type" value="Genomic_DNA"/>
</dbReference>
<dbReference type="PROSITE" id="PS00108">
    <property type="entry name" value="PROTEIN_KINASE_ST"/>
    <property type="match status" value="1"/>
</dbReference>
<feature type="transmembrane region" description="Helical" evidence="9">
    <location>
        <begin position="144"/>
        <end position="167"/>
    </location>
</feature>
<evidence type="ECO:0000256" key="3">
    <source>
        <dbReference type="ARBA" id="ARBA00022679"/>
    </source>
</evidence>
<feature type="transmembrane region" description="Helical" evidence="9">
    <location>
        <begin position="179"/>
        <end position="201"/>
    </location>
</feature>
<evidence type="ECO:0000256" key="5">
    <source>
        <dbReference type="ARBA" id="ARBA00022777"/>
    </source>
</evidence>
<feature type="binding site" evidence="7">
    <location>
        <position position="571"/>
    </location>
    <ligand>
        <name>ATP</name>
        <dbReference type="ChEBI" id="CHEBI:30616"/>
    </ligand>
</feature>
<protein>
    <recommendedName>
        <fullName evidence="1">non-specific serine/threonine protein kinase</fullName>
        <ecNumber evidence="1">2.7.11.1</ecNumber>
    </recommendedName>
</protein>
<name>A0ABS5ALW6_9PSEU</name>
<dbReference type="InterPro" id="IPR011009">
    <property type="entry name" value="Kinase-like_dom_sf"/>
</dbReference>
<feature type="compositionally biased region" description="Basic and acidic residues" evidence="8">
    <location>
        <begin position="235"/>
        <end position="253"/>
    </location>
</feature>
<keyword evidence="6 7" id="KW-0067">ATP-binding</keyword>
<evidence type="ECO:0000313" key="11">
    <source>
        <dbReference type="EMBL" id="MBP2477426.1"/>
    </source>
</evidence>
<sequence length="825" mass="83881">MDAVVQLVGSLLSALHRLFGFAVCPGDWSWTITAAGAVFGLLPPLGAVCVALLRHGIGNRYTPATTIPIAVFGLLGSLVLPWLAFTATDRVITAAARGEAVGGLTGDLGSFGRDFCFLGTQGQYLANAPEAGDALFYPGGATGWIGAVGYLLALGLVPVLILVSIIFQSLLAFRRGPKWPAWLFFRLPYVLLVFLCVPLSASILGHLWLGFLPTSIAGIFAVMVIGSPRRSVISRSERDPEPAEKRKLPERDPLPPPKPKPLAEPVRSNQLPPKPTKAPPNPTRIDPVVRLADPVPAAASPAKPTATAAAAAPVRPPTPAPKAPAPKATTGQEAPTVFSGHDAPTKFTGKTPPPNAAGLDAPTKITGADAATRLTGADATRITGAEAPTRFTGKPGTGAPGQPGGPGAGGPGASGPGSMGQPGGPGVGGPGQAGGPGRPGMGGPVPGGPGQPGGAVPAGRPGQVAQHGMAGPGGAAPGRPPVPTSGKPPTLAAPAALADTPGPLPAFLAGAAGPGVAAGRGPTRVAPVPPQNAVWHPAGGRFRRLRKLGSGGFGQVWLAMDTSLGRTVAVKLAHAPDDETEQRMLREARALAAVRHPNCVRVYDVVEEPDGLAIVMEYIEGGTLADAVHNNGVIDDVAAARLWATMAGALADAHDQGVLHRDVKPANVVIDDSGTAHLIDFGIARSKGDNTLTATGMMMGTPDFIAPEIAAGAPASPAADAWQLAATVSYALAANPPRGVFETPVSALMAAAKGTLCTHIPQHSAHKHLLAAALDPDPRRRPTLAVVKAEVSAWLQRHGAVMDGPVNTTLIQRPDPSAPLPKYKP</sequence>
<dbReference type="RefSeq" id="WP_249044643.1">
    <property type="nucleotide sequence ID" value="NZ_JAGIOO010000001.1"/>
</dbReference>
<keyword evidence="4 7" id="KW-0547">Nucleotide-binding</keyword>
<feature type="compositionally biased region" description="Pro residues" evidence="8">
    <location>
        <begin position="314"/>
        <end position="324"/>
    </location>
</feature>
<dbReference type="InterPro" id="IPR000719">
    <property type="entry name" value="Prot_kinase_dom"/>
</dbReference>
<feature type="transmembrane region" description="Helical" evidence="9">
    <location>
        <begin position="30"/>
        <end position="53"/>
    </location>
</feature>
<dbReference type="SMART" id="SM00220">
    <property type="entry name" value="S_TKc"/>
    <property type="match status" value="1"/>
</dbReference>
<proteinExistence type="predicted"/>
<evidence type="ECO:0000256" key="1">
    <source>
        <dbReference type="ARBA" id="ARBA00012513"/>
    </source>
</evidence>
<feature type="compositionally biased region" description="Pro residues" evidence="8">
    <location>
        <begin position="272"/>
        <end position="282"/>
    </location>
</feature>
<keyword evidence="9" id="KW-0812">Transmembrane</keyword>
<keyword evidence="3" id="KW-0808">Transferase</keyword>
<gene>
    <name evidence="11" type="ORF">JOF53_006298</name>
</gene>
<feature type="domain" description="Protein kinase" evidence="10">
    <location>
        <begin position="542"/>
        <end position="795"/>
    </location>
</feature>
<organism evidence="11 12">
    <name type="scientific">Crossiella equi</name>
    <dbReference type="NCBI Taxonomy" id="130796"/>
    <lineage>
        <taxon>Bacteria</taxon>
        <taxon>Bacillati</taxon>
        <taxon>Actinomycetota</taxon>
        <taxon>Actinomycetes</taxon>
        <taxon>Pseudonocardiales</taxon>
        <taxon>Pseudonocardiaceae</taxon>
        <taxon>Crossiella</taxon>
    </lineage>
</organism>
<feature type="compositionally biased region" description="Low complexity" evidence="8">
    <location>
        <begin position="294"/>
        <end position="313"/>
    </location>
</feature>
<dbReference type="CDD" id="cd14014">
    <property type="entry name" value="STKc_PknB_like"/>
    <property type="match status" value="1"/>
</dbReference>
<feature type="compositionally biased region" description="Low complexity" evidence="8">
    <location>
        <begin position="454"/>
        <end position="469"/>
    </location>
</feature>
<dbReference type="InterPro" id="IPR008271">
    <property type="entry name" value="Ser/Thr_kinase_AS"/>
</dbReference>
<feature type="region of interest" description="Disordered" evidence="8">
    <location>
        <begin position="806"/>
        <end position="825"/>
    </location>
</feature>
<keyword evidence="9" id="KW-1133">Transmembrane helix</keyword>
<dbReference type="PROSITE" id="PS00107">
    <property type="entry name" value="PROTEIN_KINASE_ATP"/>
    <property type="match status" value="1"/>
</dbReference>
<keyword evidence="12" id="KW-1185">Reference proteome</keyword>
<evidence type="ECO:0000256" key="7">
    <source>
        <dbReference type="PROSITE-ProRule" id="PRU10141"/>
    </source>
</evidence>
<evidence type="ECO:0000256" key="9">
    <source>
        <dbReference type="SAM" id="Phobius"/>
    </source>
</evidence>
<dbReference type="Gene3D" id="1.10.510.10">
    <property type="entry name" value="Transferase(Phosphotransferase) domain 1"/>
    <property type="match status" value="1"/>
</dbReference>
<dbReference type="SUPFAM" id="SSF56112">
    <property type="entry name" value="Protein kinase-like (PK-like)"/>
    <property type="match status" value="1"/>
</dbReference>
<keyword evidence="5" id="KW-0418">Kinase</keyword>
<reference evidence="11 12" key="1">
    <citation type="submission" date="2021-03" db="EMBL/GenBank/DDBJ databases">
        <title>Sequencing the genomes of 1000 actinobacteria strains.</title>
        <authorList>
            <person name="Klenk H.-P."/>
        </authorList>
    </citation>
    <scope>NUCLEOTIDE SEQUENCE [LARGE SCALE GENOMIC DNA]</scope>
    <source>
        <strain evidence="11 12">DSM 44580</strain>
    </source>
</reference>
<dbReference type="PROSITE" id="PS50011">
    <property type="entry name" value="PROTEIN_KINASE_DOM"/>
    <property type="match status" value="1"/>
</dbReference>
<evidence type="ECO:0000313" key="12">
    <source>
        <dbReference type="Proteomes" id="UP001519363"/>
    </source>
</evidence>
<feature type="region of interest" description="Disordered" evidence="8">
    <location>
        <begin position="374"/>
        <end position="498"/>
    </location>
</feature>
<evidence type="ECO:0000259" key="10">
    <source>
        <dbReference type="PROSITE" id="PS50011"/>
    </source>
</evidence>
<feature type="compositionally biased region" description="Gly residues" evidence="8">
    <location>
        <begin position="395"/>
        <end position="453"/>
    </location>
</feature>
<evidence type="ECO:0000256" key="6">
    <source>
        <dbReference type="ARBA" id="ARBA00022840"/>
    </source>
</evidence>
<keyword evidence="9" id="KW-0472">Membrane</keyword>
<dbReference type="Proteomes" id="UP001519363">
    <property type="component" value="Unassembled WGS sequence"/>
</dbReference>
<evidence type="ECO:0000256" key="8">
    <source>
        <dbReference type="SAM" id="MobiDB-lite"/>
    </source>
</evidence>
<dbReference type="PANTHER" id="PTHR43289">
    <property type="entry name" value="MITOGEN-ACTIVATED PROTEIN KINASE KINASE KINASE 20-RELATED"/>
    <property type="match status" value="1"/>
</dbReference>
<dbReference type="Pfam" id="PF00069">
    <property type="entry name" value="Pkinase"/>
    <property type="match status" value="1"/>
</dbReference>
<evidence type="ECO:0000256" key="4">
    <source>
        <dbReference type="ARBA" id="ARBA00022741"/>
    </source>
</evidence>
<feature type="compositionally biased region" description="Low complexity" evidence="8">
    <location>
        <begin position="488"/>
        <end position="498"/>
    </location>
</feature>
<evidence type="ECO:0000256" key="2">
    <source>
        <dbReference type="ARBA" id="ARBA00022527"/>
    </source>
</evidence>
<comment type="caution">
    <text evidence="11">The sequence shown here is derived from an EMBL/GenBank/DDBJ whole genome shotgun (WGS) entry which is preliminary data.</text>
</comment>